<evidence type="ECO:0000313" key="2">
    <source>
        <dbReference type="Proteomes" id="UP000253094"/>
    </source>
</evidence>
<gene>
    <name evidence="1" type="ORF">DQ384_05850</name>
</gene>
<organism evidence="1 2">
    <name type="scientific">Sphaerisporangium album</name>
    <dbReference type="NCBI Taxonomy" id="509200"/>
    <lineage>
        <taxon>Bacteria</taxon>
        <taxon>Bacillati</taxon>
        <taxon>Actinomycetota</taxon>
        <taxon>Actinomycetes</taxon>
        <taxon>Streptosporangiales</taxon>
        <taxon>Streptosporangiaceae</taxon>
        <taxon>Sphaerisporangium</taxon>
    </lineage>
</organism>
<dbReference type="AlphaFoldDB" id="A0A367FNS6"/>
<dbReference type="EMBL" id="QOIL01000003">
    <property type="protein sequence ID" value="RCG32053.1"/>
    <property type="molecule type" value="Genomic_DNA"/>
</dbReference>
<evidence type="ECO:0008006" key="3">
    <source>
        <dbReference type="Google" id="ProtNLM"/>
    </source>
</evidence>
<proteinExistence type="predicted"/>
<comment type="caution">
    <text evidence="1">The sequence shown here is derived from an EMBL/GenBank/DDBJ whole genome shotgun (WGS) entry which is preliminary data.</text>
</comment>
<dbReference type="RefSeq" id="WP_114027668.1">
    <property type="nucleotide sequence ID" value="NZ_QOIL01000003.1"/>
</dbReference>
<protein>
    <recommendedName>
        <fullName evidence="3">EfeO-type cupredoxin-like domain-containing protein</fullName>
    </recommendedName>
</protein>
<name>A0A367FNS6_9ACTN</name>
<dbReference type="InterPro" id="IPR008972">
    <property type="entry name" value="Cupredoxin"/>
</dbReference>
<evidence type="ECO:0000313" key="1">
    <source>
        <dbReference type="EMBL" id="RCG32053.1"/>
    </source>
</evidence>
<accession>A0A367FNS6</accession>
<dbReference type="Gene3D" id="2.60.40.420">
    <property type="entry name" value="Cupredoxins - blue copper proteins"/>
    <property type="match status" value="1"/>
</dbReference>
<dbReference type="OrthoDB" id="6717945at2"/>
<sequence length="148" mass="15615">MRSPLGRSARPAFALSFPALLAHRPFIGLLRRLVLVPLLGLAVVTGATACGSSGADAPAPTGVKEITVTIAARKVTPPPVRVDVAKGQKVRITVTSDVADFAHVHGYDKGAELKPGTPATIEFVADQSGLFEAETHDQELQLFQLLVR</sequence>
<reference evidence="1 2" key="1">
    <citation type="submission" date="2018-06" db="EMBL/GenBank/DDBJ databases">
        <title>Sphaerisporangium craniellae sp. nov., isolated from a marine sponge in the South China Sea.</title>
        <authorList>
            <person name="Li L."/>
        </authorList>
    </citation>
    <scope>NUCLEOTIDE SEQUENCE [LARGE SCALE GENOMIC DNA]</scope>
    <source>
        <strain evidence="1 2">CCTCC AA 208026</strain>
    </source>
</reference>
<dbReference type="SUPFAM" id="SSF49503">
    <property type="entry name" value="Cupredoxins"/>
    <property type="match status" value="1"/>
</dbReference>
<keyword evidence="2" id="KW-1185">Reference proteome</keyword>
<dbReference type="Proteomes" id="UP000253094">
    <property type="component" value="Unassembled WGS sequence"/>
</dbReference>